<evidence type="ECO:0000256" key="2">
    <source>
        <dbReference type="SAM" id="SignalP"/>
    </source>
</evidence>
<sequence>MINILAASLIVIVAVAAAHALPDQSPETPARHGHERQAREQGKRGFLSSSTSHNASRRPRANAAQFSCDFPVFGLDSVDCEYMASIGMLGQGFNAQDENGRIWIGPQGPNRFTFVNAAGVPITLIVWYMAPYDDQASFMNARAPDISYSLPTTGSAVEVSLANGVPGAWSALYNHSTTLSPYGQINNTFGEFSTGSYATIDLSRLVNMWGDQMTVIVSGGCVSNMATCVYTCVSEGDNSCGAAGTYNLLNCVGPNAVQYIDPEGNPTGGCQGWSFGGDIQIVMT</sequence>
<dbReference type="Proteomes" id="UP001287356">
    <property type="component" value="Unassembled WGS sequence"/>
</dbReference>
<proteinExistence type="predicted"/>
<keyword evidence="4" id="KW-1185">Reference proteome</keyword>
<reference evidence="3" key="1">
    <citation type="journal article" date="2023" name="Mol. Phylogenet. Evol.">
        <title>Genome-scale phylogeny and comparative genomics of the fungal order Sordariales.</title>
        <authorList>
            <person name="Hensen N."/>
            <person name="Bonometti L."/>
            <person name="Westerberg I."/>
            <person name="Brannstrom I.O."/>
            <person name="Guillou S."/>
            <person name="Cros-Aarteil S."/>
            <person name="Calhoun S."/>
            <person name="Haridas S."/>
            <person name="Kuo A."/>
            <person name="Mondo S."/>
            <person name="Pangilinan J."/>
            <person name="Riley R."/>
            <person name="LaButti K."/>
            <person name="Andreopoulos B."/>
            <person name="Lipzen A."/>
            <person name="Chen C."/>
            <person name="Yan M."/>
            <person name="Daum C."/>
            <person name="Ng V."/>
            <person name="Clum A."/>
            <person name="Steindorff A."/>
            <person name="Ohm R.A."/>
            <person name="Martin F."/>
            <person name="Silar P."/>
            <person name="Natvig D.O."/>
            <person name="Lalanne C."/>
            <person name="Gautier V."/>
            <person name="Ament-Velasquez S.L."/>
            <person name="Kruys A."/>
            <person name="Hutchinson M.I."/>
            <person name="Powell A.J."/>
            <person name="Barry K."/>
            <person name="Miller A.N."/>
            <person name="Grigoriev I.V."/>
            <person name="Debuchy R."/>
            <person name="Gladieux P."/>
            <person name="Hiltunen Thoren M."/>
            <person name="Johannesson H."/>
        </authorList>
    </citation>
    <scope>NUCLEOTIDE SEQUENCE</scope>
    <source>
        <strain evidence="3">CBS 958.72</strain>
    </source>
</reference>
<evidence type="ECO:0000313" key="4">
    <source>
        <dbReference type="Proteomes" id="UP001287356"/>
    </source>
</evidence>
<dbReference type="EMBL" id="JAULSN010000010">
    <property type="protein sequence ID" value="KAK3361953.1"/>
    <property type="molecule type" value="Genomic_DNA"/>
</dbReference>
<feature type="compositionally biased region" description="Basic and acidic residues" evidence="1">
    <location>
        <begin position="29"/>
        <end position="43"/>
    </location>
</feature>
<evidence type="ECO:0000256" key="1">
    <source>
        <dbReference type="SAM" id="MobiDB-lite"/>
    </source>
</evidence>
<evidence type="ECO:0008006" key="5">
    <source>
        <dbReference type="Google" id="ProtNLM"/>
    </source>
</evidence>
<evidence type="ECO:0000313" key="3">
    <source>
        <dbReference type="EMBL" id="KAK3361953.1"/>
    </source>
</evidence>
<comment type="caution">
    <text evidence="3">The sequence shown here is derived from an EMBL/GenBank/DDBJ whole genome shotgun (WGS) entry which is preliminary data.</text>
</comment>
<accession>A0AAE0JUE7</accession>
<gene>
    <name evidence="3" type="ORF">B0T24DRAFT_98798</name>
</gene>
<dbReference type="AlphaFoldDB" id="A0AAE0JUE7"/>
<organism evidence="3 4">
    <name type="scientific">Lasiosphaeria ovina</name>
    <dbReference type="NCBI Taxonomy" id="92902"/>
    <lineage>
        <taxon>Eukaryota</taxon>
        <taxon>Fungi</taxon>
        <taxon>Dikarya</taxon>
        <taxon>Ascomycota</taxon>
        <taxon>Pezizomycotina</taxon>
        <taxon>Sordariomycetes</taxon>
        <taxon>Sordariomycetidae</taxon>
        <taxon>Sordariales</taxon>
        <taxon>Lasiosphaeriaceae</taxon>
        <taxon>Lasiosphaeria</taxon>
    </lineage>
</organism>
<protein>
    <recommendedName>
        <fullName evidence="5">Effector 5</fullName>
    </recommendedName>
</protein>
<name>A0AAE0JUE7_9PEZI</name>
<feature type="region of interest" description="Disordered" evidence="1">
    <location>
        <begin position="23"/>
        <end position="60"/>
    </location>
</feature>
<feature type="signal peptide" evidence="2">
    <location>
        <begin position="1"/>
        <end position="20"/>
    </location>
</feature>
<keyword evidence="2" id="KW-0732">Signal</keyword>
<feature type="chain" id="PRO_5041992972" description="Effector 5" evidence="2">
    <location>
        <begin position="21"/>
        <end position="284"/>
    </location>
</feature>
<reference evidence="3" key="2">
    <citation type="submission" date="2023-06" db="EMBL/GenBank/DDBJ databases">
        <authorList>
            <consortium name="Lawrence Berkeley National Laboratory"/>
            <person name="Haridas S."/>
            <person name="Hensen N."/>
            <person name="Bonometti L."/>
            <person name="Westerberg I."/>
            <person name="Brannstrom I.O."/>
            <person name="Guillou S."/>
            <person name="Cros-Aarteil S."/>
            <person name="Calhoun S."/>
            <person name="Kuo A."/>
            <person name="Mondo S."/>
            <person name="Pangilinan J."/>
            <person name="Riley R."/>
            <person name="Labutti K."/>
            <person name="Andreopoulos B."/>
            <person name="Lipzen A."/>
            <person name="Chen C."/>
            <person name="Yanf M."/>
            <person name="Daum C."/>
            <person name="Ng V."/>
            <person name="Clum A."/>
            <person name="Steindorff A."/>
            <person name="Ohm R."/>
            <person name="Martin F."/>
            <person name="Silar P."/>
            <person name="Natvig D."/>
            <person name="Lalanne C."/>
            <person name="Gautier V."/>
            <person name="Ament-Velasquez S.L."/>
            <person name="Kruys A."/>
            <person name="Hutchinson M.I."/>
            <person name="Powell A.J."/>
            <person name="Barry K."/>
            <person name="Miller A.N."/>
            <person name="Grigoriev I.V."/>
            <person name="Debuchy R."/>
            <person name="Gladieux P."/>
            <person name="Thoren M.H."/>
            <person name="Johannesson H."/>
        </authorList>
    </citation>
    <scope>NUCLEOTIDE SEQUENCE</scope>
    <source>
        <strain evidence="3">CBS 958.72</strain>
    </source>
</reference>